<dbReference type="VEuPathDB" id="GiardiaDB:GLP15_3624"/>
<accession>E1F676</accession>
<name>E1F676_GIAIA</name>
<reference evidence="2 3" key="1">
    <citation type="journal article" date="2010" name="BMC Genomics">
        <title>Genome analysis and comparative genomics of a Giardia intestinalis assemblage E isolate.</title>
        <authorList>
            <person name="Jerlstrom-Hultqvist J."/>
            <person name="Franzen O."/>
            <person name="Ankarklev J."/>
            <person name="Xu F."/>
            <person name="Nohynkova E."/>
            <person name="Andersson J.O."/>
            <person name="Svard S.G."/>
            <person name="Andersson B."/>
        </authorList>
    </citation>
    <scope>NUCLEOTIDE SEQUENCE [LARGE SCALE GENOMIC DNA]</scope>
    <source>
        <strain evidence="2 3">P15</strain>
    </source>
</reference>
<gene>
    <name evidence="2" type="ORF">GLP15_3624</name>
</gene>
<comment type="caution">
    <text evidence="2">The sequence shown here is derived from an EMBL/GenBank/DDBJ whole genome shotgun (WGS) entry which is preliminary data.</text>
</comment>
<proteinExistence type="predicted"/>
<dbReference type="EMBL" id="ACVC01000195">
    <property type="protein sequence ID" value="EFO62022.1"/>
    <property type="molecule type" value="Genomic_DNA"/>
</dbReference>
<dbReference type="Gene3D" id="1.25.40.20">
    <property type="entry name" value="Ankyrin repeat-containing domain"/>
    <property type="match status" value="1"/>
</dbReference>
<dbReference type="AlphaFoldDB" id="E1F676"/>
<sequence>MLWTDMLHLCQQSSLPSRLESKFIAAVSACDPHLLLRCLLSAAQYGNIQAVEIINKATQDRTYTTKHTALSIAIEYRHEAIAKILLPTEACITKVTTAMSRVIMGNQLYSVEVQLALSKDSCFRELSERDVVGRSLVEYCIIFRRTTLLVRILEQIMKFHLDTDPLYTACHEPVIFLAIREKDLDSFTALYDFCCYHGLDRSIDNQSLKSYSMSTGALDIAHWLSKRLELGGHSGATPTIEASRRSAIPKSADHEDGLSKVTRCSQLGEESKLQYSDHTLAPATSKRSSMCLSEKFEHLVSMLSRELEEYAIKHHDSILAHDKYIEACGLSYSAILSQLALLDRDKILQESVHSVIYTNSMITTIIHASFYTNTPDALDMATSWHKPLLAELSAVKLYGIHPVFSINIIVKPPGTIVVQEALLQSEEVLGLTPFSDPQRFIRLNPLNYDSALDTLEWFLSTPVSDMLKIFLQDKLVVEVPFNRSHSVVQLEAGIDLVMHSNSPYFKVVPPCDVECKTKDGRLLVLTSFSNGLKEIVAHMQDKYVFVSDSLIMGLKGKYIRDLLKPG</sequence>
<protein>
    <recommendedName>
        <fullName evidence="4">Ankyrin repeat protein</fullName>
    </recommendedName>
</protein>
<dbReference type="Proteomes" id="UP000008974">
    <property type="component" value="Unassembled WGS sequence"/>
</dbReference>
<organism evidence="2 3">
    <name type="scientific">Giardia intestinalis (strain P15)</name>
    <name type="common">Giardia lamblia</name>
    <dbReference type="NCBI Taxonomy" id="658858"/>
    <lineage>
        <taxon>Eukaryota</taxon>
        <taxon>Metamonada</taxon>
        <taxon>Diplomonadida</taxon>
        <taxon>Hexamitidae</taxon>
        <taxon>Giardiinae</taxon>
        <taxon>Giardia</taxon>
    </lineage>
</organism>
<dbReference type="SUPFAM" id="SSF48403">
    <property type="entry name" value="Ankyrin repeat"/>
    <property type="match status" value="1"/>
</dbReference>
<dbReference type="OMA" id="AMSRVIM"/>
<evidence type="ECO:0008006" key="4">
    <source>
        <dbReference type="Google" id="ProtNLM"/>
    </source>
</evidence>
<dbReference type="OrthoDB" id="10327987at2759"/>
<evidence type="ECO:0000256" key="1">
    <source>
        <dbReference type="SAM" id="MobiDB-lite"/>
    </source>
</evidence>
<evidence type="ECO:0000313" key="2">
    <source>
        <dbReference type="EMBL" id="EFO62022.1"/>
    </source>
</evidence>
<evidence type="ECO:0000313" key="3">
    <source>
        <dbReference type="Proteomes" id="UP000008974"/>
    </source>
</evidence>
<dbReference type="InterPro" id="IPR036770">
    <property type="entry name" value="Ankyrin_rpt-contain_sf"/>
</dbReference>
<feature type="region of interest" description="Disordered" evidence="1">
    <location>
        <begin position="235"/>
        <end position="258"/>
    </location>
</feature>